<name>A0A317YH83_MAIZE</name>
<comment type="caution">
    <text evidence="1">The sequence shown here is derived from an EMBL/GenBank/DDBJ whole genome shotgun (WGS) entry which is preliminary data.</text>
</comment>
<protein>
    <submittedName>
        <fullName evidence="1">Uncharacterized protein</fullName>
    </submittedName>
</protein>
<reference evidence="1" key="1">
    <citation type="journal article" date="2018" name="Nat. Genet.">
        <title>Extensive intraspecific gene order and gene structural variations between Mo17 and other maize genomes.</title>
        <authorList>
            <person name="Sun S."/>
            <person name="Zhou Y."/>
            <person name="Chen J."/>
            <person name="Shi J."/>
            <person name="Zhao H."/>
            <person name="Zhao H."/>
            <person name="Song W."/>
            <person name="Zhang M."/>
            <person name="Cui Y."/>
            <person name="Dong X."/>
            <person name="Liu H."/>
            <person name="Ma X."/>
            <person name="Jiao Y."/>
            <person name="Wang B."/>
            <person name="Wei X."/>
            <person name="Stein J.C."/>
            <person name="Glaubitz J.C."/>
            <person name="Lu F."/>
            <person name="Yu G."/>
            <person name="Liang C."/>
            <person name="Fengler K."/>
            <person name="Li B."/>
            <person name="Rafalski A."/>
            <person name="Schnable P.S."/>
            <person name="Ware D.H."/>
            <person name="Buckler E.S."/>
            <person name="Lai J."/>
        </authorList>
    </citation>
    <scope>NUCLEOTIDE SEQUENCE [LARGE SCALE GENOMIC DNA]</scope>
    <source>
        <tissue evidence="1">Seedling</tissue>
    </source>
</reference>
<sequence length="19" mass="2329">MCFQIIDYLKDSYVNYPLC</sequence>
<accession>A0A317YH83</accession>
<dbReference type="AlphaFoldDB" id="A0A317YH83"/>
<dbReference type="EMBL" id="NCVQ01000001">
    <property type="protein sequence ID" value="PWZ58048.1"/>
    <property type="molecule type" value="Genomic_DNA"/>
</dbReference>
<dbReference type="Proteomes" id="UP000251960">
    <property type="component" value="Chromosome 1"/>
</dbReference>
<proteinExistence type="predicted"/>
<organism evidence="1">
    <name type="scientific">Zea mays</name>
    <name type="common">Maize</name>
    <dbReference type="NCBI Taxonomy" id="4577"/>
    <lineage>
        <taxon>Eukaryota</taxon>
        <taxon>Viridiplantae</taxon>
        <taxon>Streptophyta</taxon>
        <taxon>Embryophyta</taxon>
        <taxon>Tracheophyta</taxon>
        <taxon>Spermatophyta</taxon>
        <taxon>Magnoliopsida</taxon>
        <taxon>Liliopsida</taxon>
        <taxon>Poales</taxon>
        <taxon>Poaceae</taxon>
        <taxon>PACMAD clade</taxon>
        <taxon>Panicoideae</taxon>
        <taxon>Andropogonodae</taxon>
        <taxon>Andropogoneae</taxon>
        <taxon>Tripsacinae</taxon>
        <taxon>Zea</taxon>
    </lineage>
</organism>
<evidence type="ECO:0000313" key="1">
    <source>
        <dbReference type="EMBL" id="PWZ58048.1"/>
    </source>
</evidence>
<gene>
    <name evidence="1" type="ORF">Zm00014a_041937</name>
</gene>